<feature type="signal peptide" evidence="1">
    <location>
        <begin position="1"/>
        <end position="19"/>
    </location>
</feature>
<accession>A0A0U1LJY9</accession>
<feature type="chain" id="PRO_5006711013" description="DUF7907 domain-containing protein" evidence="1">
    <location>
        <begin position="20"/>
        <end position="155"/>
    </location>
</feature>
<organism evidence="3 4">
    <name type="scientific">Talaromyces islandicus</name>
    <name type="common">Penicillium islandicum</name>
    <dbReference type="NCBI Taxonomy" id="28573"/>
    <lineage>
        <taxon>Eukaryota</taxon>
        <taxon>Fungi</taxon>
        <taxon>Dikarya</taxon>
        <taxon>Ascomycota</taxon>
        <taxon>Pezizomycotina</taxon>
        <taxon>Eurotiomycetes</taxon>
        <taxon>Eurotiomycetidae</taxon>
        <taxon>Eurotiales</taxon>
        <taxon>Trichocomaceae</taxon>
        <taxon>Talaromyces</taxon>
        <taxon>Talaromyces sect. Islandici</taxon>
    </lineage>
</organism>
<reference evidence="3 4" key="1">
    <citation type="submission" date="2015-04" db="EMBL/GenBank/DDBJ databases">
        <authorList>
            <person name="Syromyatnikov M.Y."/>
            <person name="Popov V.N."/>
        </authorList>
    </citation>
    <scope>NUCLEOTIDE SEQUENCE [LARGE SCALE GENOMIC DNA]</scope>
    <source>
        <strain evidence="3">WF-38-12</strain>
    </source>
</reference>
<keyword evidence="4" id="KW-1185">Reference proteome</keyword>
<dbReference type="InterPro" id="IPR057229">
    <property type="entry name" value="DUF7907"/>
</dbReference>
<keyword evidence="1" id="KW-0732">Signal</keyword>
<dbReference type="Proteomes" id="UP000054383">
    <property type="component" value="Unassembled WGS sequence"/>
</dbReference>
<protein>
    <recommendedName>
        <fullName evidence="2">DUF7907 domain-containing protein</fullName>
    </recommendedName>
</protein>
<evidence type="ECO:0000259" key="2">
    <source>
        <dbReference type="Pfam" id="PF25484"/>
    </source>
</evidence>
<gene>
    <name evidence="3" type="ORF">PISL3812_00688</name>
</gene>
<dbReference type="Pfam" id="PF25484">
    <property type="entry name" value="DUF7907"/>
    <property type="match status" value="1"/>
</dbReference>
<dbReference type="EMBL" id="CVMT01000001">
    <property type="protein sequence ID" value="CRG83337.1"/>
    <property type="molecule type" value="Genomic_DNA"/>
</dbReference>
<dbReference type="OrthoDB" id="4224190at2759"/>
<feature type="domain" description="DUF7907" evidence="2">
    <location>
        <begin position="30"/>
        <end position="151"/>
    </location>
</feature>
<evidence type="ECO:0000313" key="3">
    <source>
        <dbReference type="EMBL" id="CRG83337.1"/>
    </source>
</evidence>
<name>A0A0U1LJY9_TALIS</name>
<evidence type="ECO:0000313" key="4">
    <source>
        <dbReference type="Proteomes" id="UP000054383"/>
    </source>
</evidence>
<proteinExistence type="predicted"/>
<evidence type="ECO:0000256" key="1">
    <source>
        <dbReference type="SAM" id="SignalP"/>
    </source>
</evidence>
<sequence>MRFSTISLLSLAAAASVLAQNATYLKTDAGKYLGYTTVSRGIMIGLAVDKQSKAAKASINNNGNLEIDVIEDENPSGLTLSDIYGGPGNLSEVLVGYETPTKGFSFDNNGSLTLEQDGFHGFFACKQGEEEQMYWATKETETPDGCEKLSFAKVA</sequence>
<dbReference type="AlphaFoldDB" id="A0A0U1LJY9"/>